<dbReference type="Gene3D" id="1.50.10.20">
    <property type="match status" value="1"/>
</dbReference>
<dbReference type="SUPFAM" id="SSF48239">
    <property type="entry name" value="Terpenoid cyclases/Protein prenyltransferases"/>
    <property type="match status" value="1"/>
</dbReference>
<dbReference type="InterPro" id="IPR032696">
    <property type="entry name" value="SQ_cyclase_C"/>
</dbReference>
<dbReference type="GO" id="GO:0016104">
    <property type="term" value="P:triterpenoid biosynthetic process"/>
    <property type="evidence" value="ECO:0007669"/>
    <property type="project" value="InterPro"/>
</dbReference>
<dbReference type="InterPro" id="IPR008930">
    <property type="entry name" value="Terpenoid_cyclase/PrenylTrfase"/>
</dbReference>
<dbReference type="InterPro" id="IPR002365">
    <property type="entry name" value="Terpene_synthase_CS"/>
</dbReference>
<evidence type="ECO:0000256" key="4">
    <source>
        <dbReference type="SAM" id="SignalP"/>
    </source>
</evidence>
<evidence type="ECO:0000259" key="5">
    <source>
        <dbReference type="Pfam" id="PF13243"/>
    </source>
</evidence>
<evidence type="ECO:0000256" key="2">
    <source>
        <dbReference type="ARBA" id="ARBA00022737"/>
    </source>
</evidence>
<dbReference type="GO" id="GO:0042300">
    <property type="term" value="F:beta-amyrin synthase activity"/>
    <property type="evidence" value="ECO:0007669"/>
    <property type="project" value="UniProtKB-EC"/>
</dbReference>
<comment type="similarity">
    <text evidence="1">Belongs to the terpene cyclase/mutase family.</text>
</comment>
<proteinExistence type="inferred from homology"/>
<feature type="signal peptide" evidence="4">
    <location>
        <begin position="1"/>
        <end position="17"/>
    </location>
</feature>
<name>A0A396GDK3_MEDTR</name>
<dbReference type="Pfam" id="PF13243">
    <property type="entry name" value="SQHop_cyclase_C"/>
    <property type="match status" value="1"/>
</dbReference>
<feature type="chain" id="PRO_5017373842" evidence="4">
    <location>
        <begin position="18"/>
        <end position="176"/>
    </location>
</feature>
<keyword evidence="4" id="KW-0732">Signal</keyword>
<dbReference type="InterPro" id="IPR018333">
    <property type="entry name" value="Squalene_cyclase"/>
</dbReference>
<protein>
    <submittedName>
        <fullName evidence="6">Putative beta-amyrin synthase</fullName>
        <ecNumber evidence="6">5.4.99.39</ecNumber>
    </submittedName>
</protein>
<dbReference type="EC" id="5.4.99.39" evidence="6"/>
<accession>A0A396GDK3</accession>
<evidence type="ECO:0000313" key="6">
    <source>
        <dbReference type="EMBL" id="RHN39290.1"/>
    </source>
</evidence>
<gene>
    <name evidence="6" type="ORF">MtrunA17_Chr8g0342241</name>
</gene>
<dbReference type="EMBL" id="PSQE01000008">
    <property type="protein sequence ID" value="RHN39290.1"/>
    <property type="molecule type" value="Genomic_DNA"/>
</dbReference>
<dbReference type="Proteomes" id="UP000265566">
    <property type="component" value="Chromosome 8"/>
</dbReference>
<dbReference type="PANTHER" id="PTHR11764">
    <property type="entry name" value="TERPENE CYCLASE/MUTASE FAMILY MEMBER"/>
    <property type="match status" value="1"/>
</dbReference>
<dbReference type="PANTHER" id="PTHR11764:SF58">
    <property type="entry name" value="BETA-AMYRIN SYNTHASE-RELATED"/>
    <property type="match status" value="1"/>
</dbReference>
<keyword evidence="3 6" id="KW-0413">Isomerase</keyword>
<comment type="caution">
    <text evidence="6">The sequence shown here is derived from an EMBL/GenBank/DDBJ whole genome shotgun (WGS) entry which is preliminary data.</text>
</comment>
<dbReference type="AlphaFoldDB" id="A0A396GDK3"/>
<dbReference type="PROSITE" id="PS01074">
    <property type="entry name" value="TERPENE_SYNTHASES"/>
    <property type="match status" value="1"/>
</dbReference>
<sequence length="176" mass="19885">MFQCCLLLSMLPPKIVGEMVEPERLYDSVNFGKTGGLSAWEPAGGQEWLELFNPSESFSDIVVEHEYVECTGSAIQALVLFKKLYPEYKTKEIDNFIANAVRFIESSQTIDGSWYGNWGICFIYGSFFALGGLEDPGKTYTNCPAIAKATKFLFQIRREDGGWGESYLFCSQKVRY</sequence>
<feature type="domain" description="Squalene cyclase C-terminal" evidence="5">
    <location>
        <begin position="85"/>
        <end position="166"/>
    </location>
</feature>
<evidence type="ECO:0000256" key="3">
    <source>
        <dbReference type="ARBA" id="ARBA00023235"/>
    </source>
</evidence>
<dbReference type="GO" id="GO:0005811">
    <property type="term" value="C:lipid droplet"/>
    <property type="evidence" value="ECO:0007669"/>
    <property type="project" value="InterPro"/>
</dbReference>
<organism evidence="6">
    <name type="scientific">Medicago truncatula</name>
    <name type="common">Barrel medic</name>
    <name type="synonym">Medicago tribuloides</name>
    <dbReference type="NCBI Taxonomy" id="3880"/>
    <lineage>
        <taxon>Eukaryota</taxon>
        <taxon>Viridiplantae</taxon>
        <taxon>Streptophyta</taxon>
        <taxon>Embryophyta</taxon>
        <taxon>Tracheophyta</taxon>
        <taxon>Spermatophyta</taxon>
        <taxon>Magnoliopsida</taxon>
        <taxon>eudicotyledons</taxon>
        <taxon>Gunneridae</taxon>
        <taxon>Pentapetalae</taxon>
        <taxon>rosids</taxon>
        <taxon>fabids</taxon>
        <taxon>Fabales</taxon>
        <taxon>Fabaceae</taxon>
        <taxon>Papilionoideae</taxon>
        <taxon>50 kb inversion clade</taxon>
        <taxon>NPAAA clade</taxon>
        <taxon>Hologalegina</taxon>
        <taxon>IRL clade</taxon>
        <taxon>Trifolieae</taxon>
        <taxon>Medicago</taxon>
    </lineage>
</organism>
<reference evidence="6" key="1">
    <citation type="journal article" date="2018" name="Nat. Plants">
        <title>Whole-genome landscape of Medicago truncatula symbiotic genes.</title>
        <authorList>
            <person name="Pecrix Y."/>
            <person name="Gamas P."/>
            <person name="Carrere S."/>
        </authorList>
    </citation>
    <scope>NUCLEOTIDE SEQUENCE</scope>
    <source>
        <tissue evidence="6">Leaves</tissue>
    </source>
</reference>
<evidence type="ECO:0000256" key="1">
    <source>
        <dbReference type="ARBA" id="ARBA00009755"/>
    </source>
</evidence>
<keyword evidence="2" id="KW-0677">Repeat</keyword>
<dbReference type="Gramene" id="rna45300">
    <property type="protein sequence ID" value="RHN39290.1"/>
    <property type="gene ID" value="gene45300"/>
</dbReference>